<evidence type="ECO:0000256" key="6">
    <source>
        <dbReference type="ARBA" id="ARBA00022962"/>
    </source>
</evidence>
<dbReference type="AlphaFoldDB" id="A0A157P071"/>
<dbReference type="Gene3D" id="3.60.20.10">
    <property type="entry name" value="Glutamine Phosphoribosylpyrophosphate, subunit 1, domain 1"/>
    <property type="match status" value="1"/>
</dbReference>
<dbReference type="NCBIfam" id="TIGR01536">
    <property type="entry name" value="asn_synth_AEB"/>
    <property type="match status" value="1"/>
</dbReference>
<dbReference type="InterPro" id="IPR001962">
    <property type="entry name" value="Asn_synthase"/>
</dbReference>
<evidence type="ECO:0000256" key="8">
    <source>
        <dbReference type="PIRSR" id="PIRSR001589-1"/>
    </source>
</evidence>
<gene>
    <name evidence="12" type="primary">wbpS_1</name>
    <name evidence="12" type="ORF">SAMEA1982600_02129</name>
</gene>
<evidence type="ECO:0000256" key="9">
    <source>
        <dbReference type="PIRSR" id="PIRSR001589-2"/>
    </source>
</evidence>
<dbReference type="InterPro" id="IPR014729">
    <property type="entry name" value="Rossmann-like_a/b/a_fold"/>
</dbReference>
<evidence type="ECO:0000256" key="3">
    <source>
        <dbReference type="ARBA" id="ARBA00012737"/>
    </source>
</evidence>
<dbReference type="PANTHER" id="PTHR43284">
    <property type="entry name" value="ASPARAGINE SYNTHETASE (GLUTAMINE-HYDROLYZING)"/>
    <property type="match status" value="1"/>
</dbReference>
<comment type="pathway">
    <text evidence="1">Amino-acid biosynthesis; L-asparagine biosynthesis; L-asparagine from L-aspartate (L-Gln route): step 1/1.</text>
</comment>
<dbReference type="PROSITE" id="PS51278">
    <property type="entry name" value="GATASE_TYPE_2"/>
    <property type="match status" value="1"/>
</dbReference>
<dbReference type="InterPro" id="IPR029055">
    <property type="entry name" value="Ntn_hydrolases_N"/>
</dbReference>
<feature type="binding site" evidence="9">
    <location>
        <position position="102"/>
    </location>
    <ligand>
        <name>L-glutamine</name>
        <dbReference type="ChEBI" id="CHEBI:58359"/>
    </ligand>
</feature>
<dbReference type="CDD" id="cd01991">
    <property type="entry name" value="Asn_synthase_B_C"/>
    <property type="match status" value="1"/>
</dbReference>
<dbReference type="Pfam" id="PF00733">
    <property type="entry name" value="Asn_synthase"/>
    <property type="match status" value="1"/>
</dbReference>
<comment type="catalytic activity">
    <reaction evidence="7">
        <text>L-aspartate + L-glutamine + ATP + H2O = L-asparagine + L-glutamate + AMP + diphosphate + H(+)</text>
        <dbReference type="Rhea" id="RHEA:12228"/>
        <dbReference type="ChEBI" id="CHEBI:15377"/>
        <dbReference type="ChEBI" id="CHEBI:15378"/>
        <dbReference type="ChEBI" id="CHEBI:29985"/>
        <dbReference type="ChEBI" id="CHEBI:29991"/>
        <dbReference type="ChEBI" id="CHEBI:30616"/>
        <dbReference type="ChEBI" id="CHEBI:33019"/>
        <dbReference type="ChEBI" id="CHEBI:58048"/>
        <dbReference type="ChEBI" id="CHEBI:58359"/>
        <dbReference type="ChEBI" id="CHEBI:456215"/>
        <dbReference type="EC" id="6.3.5.4"/>
    </reaction>
</comment>
<proteinExistence type="inferred from homology"/>
<dbReference type="EMBL" id="FKBS01000014">
    <property type="protein sequence ID" value="SAI27032.1"/>
    <property type="molecule type" value="Genomic_DNA"/>
</dbReference>
<evidence type="ECO:0000256" key="4">
    <source>
        <dbReference type="ARBA" id="ARBA00022741"/>
    </source>
</evidence>
<name>A0A157P071_9BORD</name>
<dbReference type="PANTHER" id="PTHR43284:SF1">
    <property type="entry name" value="ASPARAGINE SYNTHETASE"/>
    <property type="match status" value="1"/>
</dbReference>
<protein>
    <recommendedName>
        <fullName evidence="3">asparagine synthase (glutamine-hydrolyzing)</fullName>
        <ecNumber evidence="3">6.3.5.4</ecNumber>
    </recommendedName>
</protein>
<keyword evidence="6 8" id="KW-0315">Glutamine amidotransferase</keyword>
<dbReference type="PIRSF" id="PIRSF001589">
    <property type="entry name" value="Asn_synthetase_glu-h"/>
    <property type="match status" value="1"/>
</dbReference>
<dbReference type="GO" id="GO:0004066">
    <property type="term" value="F:asparagine synthase (glutamine-hydrolyzing) activity"/>
    <property type="evidence" value="ECO:0007669"/>
    <property type="project" value="UniProtKB-EC"/>
</dbReference>
<evidence type="ECO:0000256" key="5">
    <source>
        <dbReference type="ARBA" id="ARBA00022840"/>
    </source>
</evidence>
<keyword evidence="12" id="KW-0436">Ligase</keyword>
<dbReference type="SUPFAM" id="SSF56235">
    <property type="entry name" value="N-terminal nucleophile aminohydrolases (Ntn hydrolases)"/>
    <property type="match status" value="1"/>
</dbReference>
<dbReference type="GO" id="GO:0006529">
    <property type="term" value="P:asparagine biosynthetic process"/>
    <property type="evidence" value="ECO:0007669"/>
    <property type="project" value="UniProtKB-KW"/>
</dbReference>
<keyword evidence="4 9" id="KW-0547">Nucleotide-binding</keyword>
<evidence type="ECO:0000256" key="1">
    <source>
        <dbReference type="ARBA" id="ARBA00005187"/>
    </source>
</evidence>
<dbReference type="InterPro" id="IPR033738">
    <property type="entry name" value="AsnB_N"/>
</dbReference>
<dbReference type="RefSeq" id="WP_066411440.1">
    <property type="nucleotide sequence ID" value="NZ_FKBS01000014.1"/>
</dbReference>
<dbReference type="OrthoDB" id="9763290at2"/>
<dbReference type="SUPFAM" id="SSF52402">
    <property type="entry name" value="Adenine nucleotide alpha hydrolases-like"/>
    <property type="match status" value="1"/>
</dbReference>
<dbReference type="CDD" id="cd00712">
    <property type="entry name" value="AsnB"/>
    <property type="match status" value="1"/>
</dbReference>
<dbReference type="InterPro" id="IPR006426">
    <property type="entry name" value="Asn_synth_AEB"/>
</dbReference>
<evidence type="ECO:0000313" key="13">
    <source>
        <dbReference type="Proteomes" id="UP000077037"/>
    </source>
</evidence>
<feature type="binding site" evidence="9">
    <location>
        <position position="304"/>
    </location>
    <ligand>
        <name>ATP</name>
        <dbReference type="ChEBI" id="CHEBI:30616"/>
    </ligand>
</feature>
<accession>A0A157P071</accession>
<dbReference type="EC" id="6.3.5.4" evidence="3"/>
<dbReference type="GO" id="GO:0005829">
    <property type="term" value="C:cytosol"/>
    <property type="evidence" value="ECO:0007669"/>
    <property type="project" value="TreeGrafter"/>
</dbReference>
<sequence>MCGIAGIWGPLADKREVLAESCRRIRHRGPDSNGYWEDASSGLALAHVRLAILDLTEAGHQPMVSACGRYVLVLNGEIYNHLDMRARLQQMGRAPDWRGHSDTETVLACFAELGVEATLQDAVGMYAIALWDRQSRKLTLARDRMGEKPLYYGYTGGNLAFASELKALMPIPGFGANLNRHALASFMRHNYIPAPQSIYEGIAKLPPGTWLEIDEGMVNRRELPEPRVYWSARQAADQGLANPLSFGSDKEAVDALEQVLGQAVRGQMLSDVSLGAFLSGGIDSSTIVALMQAGSTQPVRTFSIGFHDKAYDEAEHAKAVAAHLGTQHTELYVTPDDALAVVPRLPEMYDEPFADSSQLPTFLVTQMARRHVTVALSGDGGDELFGGYSRYFRVRDMYSKFQRIPRPLRHAAGGLLRASTALPGRGAWRGKVGKVGELLSVDYQAEFYRQFVSYWPDPGSVVKGGAEIPSLFQQPMEGSIFEAMMKLDTQTYLPDDILVKVDRAAMAVSLETRVPILDHRVYEFAWRLPFQYKVRGATGKWALRQLLYRHVPQSLVDRPKRGFAVPLAAWLRGPLRDWAEALLDPVRLGQDGWFEPEPILRRWREHKSGHRNWSSHLWGVLMMQAWLDCHRREGANTATDKLKETLAR</sequence>
<evidence type="ECO:0000256" key="10">
    <source>
        <dbReference type="PIRSR" id="PIRSR001589-3"/>
    </source>
</evidence>
<evidence type="ECO:0000313" key="12">
    <source>
        <dbReference type="EMBL" id="SAI27032.1"/>
    </source>
</evidence>
<evidence type="ECO:0000256" key="7">
    <source>
        <dbReference type="ARBA" id="ARBA00048741"/>
    </source>
</evidence>
<dbReference type="Pfam" id="PF13522">
    <property type="entry name" value="GATase_6"/>
    <property type="match status" value="1"/>
</dbReference>
<reference evidence="12 13" key="1">
    <citation type="submission" date="2016-03" db="EMBL/GenBank/DDBJ databases">
        <authorList>
            <consortium name="Pathogen Informatics"/>
        </authorList>
    </citation>
    <scope>NUCLEOTIDE SEQUENCE [LARGE SCALE GENOMIC DNA]</scope>
    <source>
        <strain evidence="12 13">NCTC13364</strain>
    </source>
</reference>
<feature type="binding site" evidence="9">
    <location>
        <begin position="377"/>
        <end position="378"/>
    </location>
    <ligand>
        <name>ATP</name>
        <dbReference type="ChEBI" id="CHEBI:30616"/>
    </ligand>
</feature>
<dbReference type="InterPro" id="IPR017932">
    <property type="entry name" value="GATase_2_dom"/>
</dbReference>
<keyword evidence="8" id="KW-0061">Asparagine biosynthesis</keyword>
<feature type="domain" description="Glutamine amidotransferase type-2" evidence="11">
    <location>
        <begin position="2"/>
        <end position="216"/>
    </location>
</feature>
<feature type="site" description="Important for beta-aspartyl-AMP intermediate formation" evidence="10">
    <location>
        <position position="379"/>
    </location>
</feature>
<organism evidence="12 13">
    <name type="scientific">Bordetella ansorpii</name>
    <dbReference type="NCBI Taxonomy" id="288768"/>
    <lineage>
        <taxon>Bacteria</taxon>
        <taxon>Pseudomonadati</taxon>
        <taxon>Pseudomonadota</taxon>
        <taxon>Betaproteobacteria</taxon>
        <taxon>Burkholderiales</taxon>
        <taxon>Alcaligenaceae</taxon>
        <taxon>Bordetella</taxon>
    </lineage>
</organism>
<evidence type="ECO:0000256" key="2">
    <source>
        <dbReference type="ARBA" id="ARBA00005752"/>
    </source>
</evidence>
<comment type="similarity">
    <text evidence="2">Belongs to the asparagine synthetase family.</text>
</comment>
<keyword evidence="5 9" id="KW-0067">ATP-binding</keyword>
<dbReference type="Gene3D" id="3.40.50.620">
    <property type="entry name" value="HUPs"/>
    <property type="match status" value="1"/>
</dbReference>
<dbReference type="Proteomes" id="UP000077037">
    <property type="component" value="Unassembled WGS sequence"/>
</dbReference>
<feature type="active site" description="For GATase activity" evidence="8">
    <location>
        <position position="2"/>
    </location>
</feature>
<keyword evidence="8" id="KW-0028">Amino-acid biosynthesis</keyword>
<dbReference type="GO" id="GO:0005524">
    <property type="term" value="F:ATP binding"/>
    <property type="evidence" value="ECO:0007669"/>
    <property type="project" value="UniProtKB-KW"/>
</dbReference>
<dbReference type="InterPro" id="IPR051786">
    <property type="entry name" value="ASN_synthetase/amidase"/>
</dbReference>
<evidence type="ECO:0000259" key="11">
    <source>
        <dbReference type="PROSITE" id="PS51278"/>
    </source>
</evidence>